<dbReference type="Pfam" id="PF02628">
    <property type="entry name" value="COX15-CtaA"/>
    <property type="match status" value="1"/>
</dbReference>
<dbReference type="OrthoDB" id="1726137at2759"/>
<comment type="cofactor">
    <cofactor evidence="1">
        <name>heme b</name>
        <dbReference type="ChEBI" id="CHEBI:60344"/>
    </cofactor>
</comment>
<dbReference type="InterPro" id="IPR003780">
    <property type="entry name" value="COX15/CtaA_fam"/>
</dbReference>
<evidence type="ECO:0000313" key="13">
    <source>
        <dbReference type="EMBL" id="CUG88164.1"/>
    </source>
</evidence>
<dbReference type="GO" id="GO:0120547">
    <property type="term" value="F:heme A synthase activity"/>
    <property type="evidence" value="ECO:0007669"/>
    <property type="project" value="UniProtKB-EC"/>
</dbReference>
<dbReference type="GO" id="GO:0005743">
    <property type="term" value="C:mitochondrial inner membrane"/>
    <property type="evidence" value="ECO:0007669"/>
    <property type="project" value="TreeGrafter"/>
</dbReference>
<feature type="transmembrane region" description="Helical" evidence="12">
    <location>
        <begin position="259"/>
        <end position="280"/>
    </location>
</feature>
<evidence type="ECO:0000256" key="10">
    <source>
        <dbReference type="ARBA" id="ARBA00044501"/>
    </source>
</evidence>
<reference evidence="14" key="1">
    <citation type="submission" date="2015-09" db="EMBL/GenBank/DDBJ databases">
        <authorList>
            <consortium name="Pathogen Informatics"/>
        </authorList>
    </citation>
    <scope>NUCLEOTIDE SEQUENCE [LARGE SCALE GENOMIC DNA]</scope>
    <source>
        <strain evidence="14">Lake Konstanz</strain>
    </source>
</reference>
<keyword evidence="6" id="KW-0560">Oxidoreductase</keyword>
<keyword evidence="5 12" id="KW-1133">Transmembrane helix</keyword>
<evidence type="ECO:0000256" key="4">
    <source>
        <dbReference type="ARBA" id="ARBA00022723"/>
    </source>
</evidence>
<feature type="transmembrane region" description="Helical" evidence="12">
    <location>
        <begin position="149"/>
        <end position="167"/>
    </location>
</feature>
<dbReference type="VEuPathDB" id="TriTrypDB:BSAL_01570"/>
<evidence type="ECO:0000256" key="12">
    <source>
        <dbReference type="SAM" id="Phobius"/>
    </source>
</evidence>
<evidence type="ECO:0000256" key="7">
    <source>
        <dbReference type="ARBA" id="ARBA00023004"/>
    </source>
</evidence>
<accession>A0A0S4J9U6</accession>
<dbReference type="PANTHER" id="PTHR23289:SF2">
    <property type="entry name" value="CYTOCHROME C OXIDASE ASSEMBLY PROTEIN COX15 HOMOLOG"/>
    <property type="match status" value="1"/>
</dbReference>
<evidence type="ECO:0000256" key="8">
    <source>
        <dbReference type="ARBA" id="ARBA00023133"/>
    </source>
</evidence>
<organism evidence="13 14">
    <name type="scientific">Bodo saltans</name>
    <name type="common">Flagellated protozoan</name>
    <dbReference type="NCBI Taxonomy" id="75058"/>
    <lineage>
        <taxon>Eukaryota</taxon>
        <taxon>Discoba</taxon>
        <taxon>Euglenozoa</taxon>
        <taxon>Kinetoplastea</taxon>
        <taxon>Metakinetoplastina</taxon>
        <taxon>Eubodonida</taxon>
        <taxon>Bodonidae</taxon>
        <taxon>Bodo</taxon>
    </lineage>
</organism>
<proteinExistence type="predicted"/>
<dbReference type="GO" id="GO:0046872">
    <property type="term" value="F:metal ion binding"/>
    <property type="evidence" value="ECO:0007669"/>
    <property type="project" value="UniProtKB-KW"/>
</dbReference>
<feature type="transmembrane region" description="Helical" evidence="12">
    <location>
        <begin position="176"/>
        <end position="198"/>
    </location>
</feature>
<feature type="transmembrane region" description="Helical" evidence="12">
    <location>
        <begin position="218"/>
        <end position="238"/>
    </location>
</feature>
<sequence length="414" mass="45053">MIRCTQSWSATAALRRVSTSSATPNSSFVGWSRHFSAVIAPEASAAASTTTPWLKGPQFAHNRTVRRWLFGSSVIVFGVVCFGGITRLTESGLSIVEWRPVTGVRPPITQEEWEAEFAKYKYSPEFAQRSDMDVETFKWIFFWEWAHRFLARTVGVVYGGPLVYFAARGYLRGQPLMLAALIGLLGLGGAQGALGWYMVKSGLDPKLLEEKKKATVSAYRLAAHLTLAFTIYSGMMRIAFGLGNPLMAPFAGKFAVQSLARLSTTVMFCTAISGAFVAGLDAGLVYNDGFPFMAGGIFPPADHIWVTEPWWKNFLENPCGAQLWHRLMAGSTTGCILLLNLAARRYKGTLPPAVKSALRAVNVMLFIQVSLGIGALQSFVAIPQAAAHQAGSLILLTKLIRLCAIMGSRGTILL</sequence>
<protein>
    <submittedName>
        <fullName evidence="13">Cytochrome oxidase assembly protein 1, putative</fullName>
    </submittedName>
</protein>
<evidence type="ECO:0000256" key="1">
    <source>
        <dbReference type="ARBA" id="ARBA00001970"/>
    </source>
</evidence>
<dbReference type="OMA" id="AFVCYSW"/>
<feature type="transmembrane region" description="Helical" evidence="12">
    <location>
        <begin position="68"/>
        <end position="88"/>
    </location>
</feature>
<dbReference type="GO" id="GO:0006784">
    <property type="term" value="P:heme A biosynthetic process"/>
    <property type="evidence" value="ECO:0007669"/>
    <property type="project" value="InterPro"/>
</dbReference>
<keyword evidence="14" id="KW-1185">Reference proteome</keyword>
<comment type="catalytic activity">
    <reaction evidence="11">
        <text>Fe(II)-heme o + 2 A + H2O = Fe(II)-heme a + 2 AH2</text>
        <dbReference type="Rhea" id="RHEA:63388"/>
        <dbReference type="ChEBI" id="CHEBI:13193"/>
        <dbReference type="ChEBI" id="CHEBI:15377"/>
        <dbReference type="ChEBI" id="CHEBI:17499"/>
        <dbReference type="ChEBI" id="CHEBI:60530"/>
        <dbReference type="ChEBI" id="CHEBI:61715"/>
        <dbReference type="EC" id="1.17.99.9"/>
    </reaction>
    <physiologicalReaction direction="left-to-right" evidence="11">
        <dbReference type="Rhea" id="RHEA:63389"/>
    </physiologicalReaction>
</comment>
<keyword evidence="9 12" id="KW-0472">Membrane</keyword>
<comment type="subcellular location">
    <subcellularLocation>
        <location evidence="2">Membrane</location>
        <topology evidence="2">Multi-pass membrane protein</topology>
    </subcellularLocation>
</comment>
<evidence type="ECO:0000256" key="3">
    <source>
        <dbReference type="ARBA" id="ARBA00022692"/>
    </source>
</evidence>
<dbReference type="Proteomes" id="UP000051952">
    <property type="component" value="Unassembled WGS sequence"/>
</dbReference>
<dbReference type="EMBL" id="CYKH01001620">
    <property type="protein sequence ID" value="CUG88164.1"/>
    <property type="molecule type" value="Genomic_DNA"/>
</dbReference>
<evidence type="ECO:0000256" key="6">
    <source>
        <dbReference type="ARBA" id="ARBA00023002"/>
    </source>
</evidence>
<name>A0A0S4J9U6_BODSA</name>
<dbReference type="AlphaFoldDB" id="A0A0S4J9U6"/>
<dbReference type="GO" id="GO:0016653">
    <property type="term" value="F:oxidoreductase activity, acting on NAD(P)H, heme protein as acceptor"/>
    <property type="evidence" value="ECO:0007669"/>
    <property type="project" value="TreeGrafter"/>
</dbReference>
<evidence type="ECO:0000256" key="2">
    <source>
        <dbReference type="ARBA" id="ARBA00004141"/>
    </source>
</evidence>
<gene>
    <name evidence="13" type="ORF">BSAL_01570</name>
</gene>
<feature type="transmembrane region" description="Helical" evidence="12">
    <location>
        <begin position="323"/>
        <end position="342"/>
    </location>
</feature>
<dbReference type="InterPro" id="IPR023754">
    <property type="entry name" value="HemeA_Synthase_type2"/>
</dbReference>
<evidence type="ECO:0000256" key="9">
    <source>
        <dbReference type="ARBA" id="ARBA00023136"/>
    </source>
</evidence>
<keyword evidence="4" id="KW-0479">Metal-binding</keyword>
<keyword evidence="8" id="KW-0350">Heme biosynthesis</keyword>
<evidence type="ECO:0000256" key="5">
    <source>
        <dbReference type="ARBA" id="ARBA00022989"/>
    </source>
</evidence>
<comment type="pathway">
    <text evidence="10">Porphyrin-containing compound metabolism; heme A biosynthesis; heme A from heme O: step 1/1.</text>
</comment>
<feature type="transmembrane region" description="Helical" evidence="12">
    <location>
        <begin position="363"/>
        <end position="382"/>
    </location>
</feature>
<evidence type="ECO:0000256" key="11">
    <source>
        <dbReference type="ARBA" id="ARBA00048044"/>
    </source>
</evidence>
<evidence type="ECO:0000313" key="14">
    <source>
        <dbReference type="Proteomes" id="UP000051952"/>
    </source>
</evidence>
<dbReference type="PANTHER" id="PTHR23289">
    <property type="entry name" value="CYTOCHROME C OXIDASE ASSEMBLY PROTEIN COX15"/>
    <property type="match status" value="1"/>
</dbReference>
<keyword evidence="3 12" id="KW-0812">Transmembrane</keyword>
<keyword evidence="7" id="KW-0408">Iron</keyword>